<feature type="compositionally biased region" description="Polar residues" evidence="1">
    <location>
        <begin position="221"/>
        <end position="230"/>
    </location>
</feature>
<proteinExistence type="predicted"/>
<dbReference type="Proteomes" id="UP001281761">
    <property type="component" value="Unassembled WGS sequence"/>
</dbReference>
<keyword evidence="2" id="KW-0812">Transmembrane</keyword>
<reference evidence="3 4" key="1">
    <citation type="journal article" date="2022" name="bioRxiv">
        <title>Genomics of Preaxostyla Flagellates Illuminates Evolutionary Transitions and the Path Towards Mitochondrial Loss.</title>
        <authorList>
            <person name="Novak L.V.F."/>
            <person name="Treitli S.C."/>
            <person name="Pyrih J."/>
            <person name="Halakuc P."/>
            <person name="Pipaliya S.V."/>
            <person name="Vacek V."/>
            <person name="Brzon O."/>
            <person name="Soukal P."/>
            <person name="Eme L."/>
            <person name="Dacks J.B."/>
            <person name="Karnkowska A."/>
            <person name="Elias M."/>
            <person name="Hampl V."/>
        </authorList>
    </citation>
    <scope>NUCLEOTIDE SEQUENCE [LARGE SCALE GENOMIC DNA]</scope>
    <source>
        <strain evidence="3">NAU3</strain>
        <tissue evidence="3">Gut</tissue>
    </source>
</reference>
<gene>
    <name evidence="3" type="ORF">BLNAU_14700</name>
</gene>
<evidence type="ECO:0000256" key="2">
    <source>
        <dbReference type="SAM" id="Phobius"/>
    </source>
</evidence>
<accession>A0ABQ9XJN1</accession>
<dbReference type="EMBL" id="JARBJD010000137">
    <property type="protein sequence ID" value="KAK2950365.1"/>
    <property type="molecule type" value="Genomic_DNA"/>
</dbReference>
<feature type="transmembrane region" description="Helical" evidence="2">
    <location>
        <begin position="143"/>
        <end position="167"/>
    </location>
</feature>
<feature type="region of interest" description="Disordered" evidence="1">
    <location>
        <begin position="179"/>
        <end position="239"/>
    </location>
</feature>
<feature type="compositionally biased region" description="Polar residues" evidence="1">
    <location>
        <begin position="199"/>
        <end position="213"/>
    </location>
</feature>
<sequence>MWIDTDECSIDGRESLIASPLFVPTLNSTESTVETDKSGKQKVKVVGKTLMPCRLSLEVFEWDSSKNVEGKSELVDLSTSTAIHWNETEIMIPFPESEAGNLNKKMELRGRLVFGNGERTSNWMIVSGLESGNKSEGGIGSKWWIPVIICVSCALLASLVIVVCVCLHRKRHSNQKALLSNEEMSPDEVEVEEKMELNEQITNPPNSALSSVPSVHHKQDTSFGEQSRTKVSGHPCLDL</sequence>
<evidence type="ECO:0000256" key="1">
    <source>
        <dbReference type="SAM" id="MobiDB-lite"/>
    </source>
</evidence>
<organism evidence="3 4">
    <name type="scientific">Blattamonas nauphoetae</name>
    <dbReference type="NCBI Taxonomy" id="2049346"/>
    <lineage>
        <taxon>Eukaryota</taxon>
        <taxon>Metamonada</taxon>
        <taxon>Preaxostyla</taxon>
        <taxon>Oxymonadida</taxon>
        <taxon>Blattamonas</taxon>
    </lineage>
</organism>
<keyword evidence="2" id="KW-1133">Transmembrane helix</keyword>
<comment type="caution">
    <text evidence="3">The sequence shown here is derived from an EMBL/GenBank/DDBJ whole genome shotgun (WGS) entry which is preliminary data.</text>
</comment>
<name>A0ABQ9XJN1_9EUKA</name>
<evidence type="ECO:0000313" key="3">
    <source>
        <dbReference type="EMBL" id="KAK2950365.1"/>
    </source>
</evidence>
<protein>
    <submittedName>
        <fullName evidence="3">Uncharacterized protein</fullName>
    </submittedName>
</protein>
<keyword evidence="4" id="KW-1185">Reference proteome</keyword>
<keyword evidence="2" id="KW-0472">Membrane</keyword>
<evidence type="ECO:0000313" key="4">
    <source>
        <dbReference type="Proteomes" id="UP001281761"/>
    </source>
</evidence>